<dbReference type="GO" id="GO:0003735">
    <property type="term" value="F:structural constituent of ribosome"/>
    <property type="evidence" value="ECO:0007669"/>
    <property type="project" value="InterPro"/>
</dbReference>
<feature type="region of interest" description="Disordered" evidence="6">
    <location>
        <begin position="1"/>
        <end position="21"/>
    </location>
</feature>
<evidence type="ECO:0000256" key="5">
    <source>
        <dbReference type="HAMAP-Rule" id="MF_00349"/>
    </source>
</evidence>
<dbReference type="PROSITE" id="PS01145">
    <property type="entry name" value="RIBOSOMAL_L34E"/>
    <property type="match status" value="1"/>
</dbReference>
<dbReference type="Gene3D" id="6.20.340.10">
    <property type="match status" value="1"/>
</dbReference>
<reference evidence="7 8" key="1">
    <citation type="submission" date="2017-04" db="EMBL/GenBank/DDBJ databases">
        <title>Draft Aigarchaeota genome from a New Zealand hot spring.</title>
        <authorList>
            <person name="Reysenbach A.-L."/>
            <person name="Donaho J.A."/>
            <person name="Gerhart J."/>
            <person name="Kelley J.F."/>
            <person name="Kouba K."/>
            <person name="Podar M."/>
            <person name="Stott M."/>
        </authorList>
    </citation>
    <scope>NUCLEOTIDE SEQUENCE [LARGE SCALE GENOMIC DNA]</scope>
    <source>
        <strain evidence="7">NZ13_MG1</strain>
    </source>
</reference>
<dbReference type="PRINTS" id="PR01250">
    <property type="entry name" value="RIBOSOMALL34"/>
</dbReference>
<dbReference type="InterPro" id="IPR018065">
    <property type="entry name" value="Ribosomal_eL34_CS"/>
</dbReference>
<name>A0A2R7Y1L0_9ARCH</name>
<dbReference type="HAMAP" id="MF_00349">
    <property type="entry name" value="Ribosomal_eL34"/>
    <property type="match status" value="1"/>
</dbReference>
<dbReference type="AlphaFoldDB" id="A0A2R7Y1L0"/>
<dbReference type="Proteomes" id="UP000244066">
    <property type="component" value="Unassembled WGS sequence"/>
</dbReference>
<keyword evidence="2 5" id="KW-0689">Ribosomal protein</keyword>
<dbReference type="Pfam" id="PF01199">
    <property type="entry name" value="Ribosomal_L34e"/>
    <property type="match status" value="1"/>
</dbReference>
<dbReference type="GO" id="GO:0005840">
    <property type="term" value="C:ribosome"/>
    <property type="evidence" value="ECO:0007669"/>
    <property type="project" value="UniProtKB-KW"/>
</dbReference>
<protein>
    <recommendedName>
        <fullName evidence="4 5">Large ribosomal subunit protein eL34</fullName>
    </recommendedName>
</protein>
<evidence type="ECO:0000256" key="2">
    <source>
        <dbReference type="ARBA" id="ARBA00022980"/>
    </source>
</evidence>
<comment type="similarity">
    <text evidence="1 5">Belongs to the eukaryotic ribosomal protein eL34 family.</text>
</comment>
<evidence type="ECO:0000256" key="4">
    <source>
        <dbReference type="ARBA" id="ARBA00035227"/>
    </source>
</evidence>
<dbReference type="InterPro" id="IPR008195">
    <property type="entry name" value="Ribosomal_eL34"/>
</dbReference>
<keyword evidence="3 5" id="KW-0687">Ribonucleoprotein</keyword>
<feature type="compositionally biased region" description="Basic residues" evidence="6">
    <location>
        <begin position="7"/>
        <end position="20"/>
    </location>
</feature>
<gene>
    <name evidence="5" type="primary">rpl34e</name>
    <name evidence="7" type="ORF">B9J98_06630</name>
</gene>
<evidence type="ECO:0000256" key="6">
    <source>
        <dbReference type="SAM" id="MobiDB-lite"/>
    </source>
</evidence>
<dbReference type="GO" id="GO:1990904">
    <property type="term" value="C:ribonucleoprotein complex"/>
    <property type="evidence" value="ECO:0007669"/>
    <property type="project" value="UniProtKB-KW"/>
</dbReference>
<accession>A0A2R7Y1L0</accession>
<proteinExistence type="inferred from homology"/>
<dbReference type="InterPro" id="IPR038562">
    <property type="entry name" value="Ribosomal_eL34_C_sf"/>
</dbReference>
<evidence type="ECO:0000313" key="7">
    <source>
        <dbReference type="EMBL" id="PUA31343.1"/>
    </source>
</evidence>
<dbReference type="InterPro" id="IPR047868">
    <property type="entry name" value="Ribosomal_L34e_arc-type"/>
</dbReference>
<dbReference type="EMBL" id="NDWU01000019">
    <property type="protein sequence ID" value="PUA31343.1"/>
    <property type="molecule type" value="Genomic_DNA"/>
</dbReference>
<dbReference type="GO" id="GO:0006412">
    <property type="term" value="P:translation"/>
    <property type="evidence" value="ECO:0007669"/>
    <property type="project" value="UniProtKB-UniRule"/>
</dbReference>
<evidence type="ECO:0000256" key="3">
    <source>
        <dbReference type="ARBA" id="ARBA00023274"/>
    </source>
</evidence>
<comment type="caution">
    <text evidence="7">The sequence shown here is derived from an EMBL/GenBank/DDBJ whole genome shotgun (WGS) entry which is preliminary data.</text>
</comment>
<sequence>MVALPRRALRTRSRKRKKVRTPGGRLAIHYFDERPGAPSCGLCGKPLHGIRVEKPSKTSKSERTVSRAYGGTVCASCLREALVDAAYNLWTVQETQKNES</sequence>
<evidence type="ECO:0000313" key="8">
    <source>
        <dbReference type="Proteomes" id="UP000244066"/>
    </source>
</evidence>
<evidence type="ECO:0000256" key="1">
    <source>
        <dbReference type="ARBA" id="ARBA00009875"/>
    </source>
</evidence>
<dbReference type="Gene3D" id="6.20.370.70">
    <property type="match status" value="1"/>
</dbReference>
<dbReference type="PANTHER" id="PTHR10759">
    <property type="entry name" value="60S RIBOSOMAL PROTEIN L34"/>
    <property type="match status" value="1"/>
</dbReference>
<organism evidence="7 8">
    <name type="scientific">Candidatus Terraquivivens tikiterensis</name>
    <dbReference type="NCBI Taxonomy" id="1980982"/>
    <lineage>
        <taxon>Archaea</taxon>
        <taxon>Nitrososphaerota</taxon>
        <taxon>Candidatus Wolframiiraptoraceae</taxon>
        <taxon>Candidatus Terraquivivens</taxon>
    </lineage>
</organism>